<evidence type="ECO:0000256" key="6">
    <source>
        <dbReference type="RuleBase" id="RU362118"/>
    </source>
</evidence>
<dbReference type="GO" id="GO:0003961">
    <property type="term" value="F:O-acetylhomoserine aminocarboxypropyltransferase activity"/>
    <property type="evidence" value="ECO:0007669"/>
    <property type="project" value="TreeGrafter"/>
</dbReference>
<gene>
    <name evidence="7" type="ORF">RHS03_07141</name>
</gene>
<dbReference type="GO" id="GO:0030170">
    <property type="term" value="F:pyridoxal phosphate binding"/>
    <property type="evidence" value="ECO:0007669"/>
    <property type="project" value="InterPro"/>
</dbReference>
<dbReference type="Gene3D" id="3.90.1150.10">
    <property type="entry name" value="Aspartate Aminotransferase, domain 1"/>
    <property type="match status" value="1"/>
</dbReference>
<dbReference type="PANTHER" id="PTHR43797:SF2">
    <property type="entry name" value="HOMOCYSTEINE_CYSTEINE SYNTHASE"/>
    <property type="match status" value="1"/>
</dbReference>
<dbReference type="Gene3D" id="3.40.640.10">
    <property type="entry name" value="Type I PLP-dependent aspartate aminotransferase-like (Major domain)"/>
    <property type="match status" value="1"/>
</dbReference>
<dbReference type="FunFam" id="3.40.640.10:FF:000035">
    <property type="entry name" value="O-succinylhomoserine sulfhydrylase"/>
    <property type="match status" value="1"/>
</dbReference>
<dbReference type="AlphaFoldDB" id="A0A8H7HQM2"/>
<dbReference type="InterPro" id="IPR015421">
    <property type="entry name" value="PyrdxlP-dep_Trfase_major"/>
</dbReference>
<dbReference type="EMBL" id="JACYCD010000238">
    <property type="protein sequence ID" value="KAF8699527.1"/>
    <property type="molecule type" value="Genomic_DNA"/>
</dbReference>
<protein>
    <submittedName>
        <fullName evidence="7">O-acetylhomoserine ami</fullName>
    </submittedName>
</protein>
<dbReference type="NCBIfam" id="TIGR01326">
    <property type="entry name" value="OAH_OAS_sulfhy"/>
    <property type="match status" value="1"/>
</dbReference>
<dbReference type="SUPFAM" id="SSF53383">
    <property type="entry name" value="PLP-dependent transferases"/>
    <property type="match status" value="1"/>
</dbReference>
<comment type="caution">
    <text evidence="7">The sequence shown here is derived from an EMBL/GenBank/DDBJ whole genome shotgun (WGS) entry which is preliminary data.</text>
</comment>
<dbReference type="InterPro" id="IPR054542">
    <property type="entry name" value="Cys_met_metab_PP"/>
</dbReference>
<accession>A0A8H7HQM2</accession>
<comment type="cofactor">
    <cofactor evidence="1 6">
        <name>pyridoxal 5'-phosphate</name>
        <dbReference type="ChEBI" id="CHEBI:597326"/>
    </cofactor>
</comment>
<dbReference type="PIRSF" id="PIRSF001434">
    <property type="entry name" value="CGS"/>
    <property type="match status" value="1"/>
</dbReference>
<evidence type="ECO:0000256" key="2">
    <source>
        <dbReference type="ARBA" id="ARBA00009077"/>
    </source>
</evidence>
<feature type="non-terminal residue" evidence="7">
    <location>
        <position position="1"/>
    </location>
</feature>
<dbReference type="InterPro" id="IPR015424">
    <property type="entry name" value="PyrdxlP-dep_Trfase"/>
</dbReference>
<evidence type="ECO:0000256" key="1">
    <source>
        <dbReference type="ARBA" id="ARBA00001933"/>
    </source>
</evidence>
<dbReference type="Pfam" id="PF01053">
    <property type="entry name" value="Cys_Met_Meta_PP"/>
    <property type="match status" value="1"/>
</dbReference>
<evidence type="ECO:0000256" key="4">
    <source>
        <dbReference type="ARBA" id="ARBA00022898"/>
    </source>
</evidence>
<evidence type="ECO:0000256" key="5">
    <source>
        <dbReference type="PIRSR" id="PIRSR001434-2"/>
    </source>
</evidence>
<dbReference type="GO" id="GO:0004124">
    <property type="term" value="F:cysteine synthase activity"/>
    <property type="evidence" value="ECO:0007669"/>
    <property type="project" value="TreeGrafter"/>
</dbReference>
<dbReference type="GO" id="GO:0071269">
    <property type="term" value="P:L-homocysteine biosynthetic process"/>
    <property type="evidence" value="ECO:0007669"/>
    <property type="project" value="TreeGrafter"/>
</dbReference>
<feature type="modified residue" description="N6-(pyridoxal phosphate)lysine" evidence="5">
    <location>
        <position position="214"/>
    </location>
</feature>
<dbReference type="InterPro" id="IPR000277">
    <property type="entry name" value="Cys/Met-Metab_PyrdxlP-dep_enz"/>
</dbReference>
<dbReference type="PANTHER" id="PTHR43797">
    <property type="entry name" value="HOMOCYSTEINE/CYSTEINE SYNTHASE"/>
    <property type="match status" value="1"/>
</dbReference>
<keyword evidence="4 5" id="KW-0663">Pyridoxal phosphate</keyword>
<dbReference type="InterPro" id="IPR006235">
    <property type="entry name" value="OAc-hSer/O-AcSer_sulfhydrylase"/>
</dbReference>
<reference evidence="7" key="1">
    <citation type="submission" date="2020-09" db="EMBL/GenBank/DDBJ databases">
        <title>Comparative genome analyses of four rice-infecting Rhizoctonia solani isolates reveal extensive enrichment of homogalacturonan modification genes.</title>
        <authorList>
            <person name="Lee D.-Y."/>
            <person name="Jeon J."/>
            <person name="Kim K.-T."/>
            <person name="Cheong K."/>
            <person name="Song H."/>
            <person name="Choi G."/>
            <person name="Ko J."/>
            <person name="Opiyo S.O."/>
            <person name="Zuo S."/>
            <person name="Madhav S."/>
            <person name="Lee Y.-H."/>
            <person name="Wang G.-L."/>
        </authorList>
    </citation>
    <scope>NUCLEOTIDE SEQUENCE</scope>
    <source>
        <strain evidence="7">AG1-IA WGL</strain>
    </source>
</reference>
<dbReference type="GO" id="GO:0006535">
    <property type="term" value="P:cysteine biosynthetic process from serine"/>
    <property type="evidence" value="ECO:0007669"/>
    <property type="project" value="TreeGrafter"/>
</dbReference>
<dbReference type="InterPro" id="IPR015422">
    <property type="entry name" value="PyrdxlP-dep_Trfase_small"/>
</dbReference>
<dbReference type="OrthoDB" id="3512640at2759"/>
<evidence type="ECO:0000313" key="8">
    <source>
        <dbReference type="Proteomes" id="UP000602905"/>
    </source>
</evidence>
<comment type="similarity">
    <text evidence="2 6">Belongs to the trans-sulfuration enzymes family.</text>
</comment>
<name>A0A8H7HQM2_9AGAM</name>
<dbReference type="GO" id="GO:0019346">
    <property type="term" value="P:transsulfuration"/>
    <property type="evidence" value="ECO:0007669"/>
    <property type="project" value="InterPro"/>
</dbReference>
<keyword evidence="3" id="KW-0808">Transferase</keyword>
<evidence type="ECO:0000313" key="7">
    <source>
        <dbReference type="EMBL" id="KAF8699527.1"/>
    </source>
</evidence>
<dbReference type="PROSITE" id="PS00868">
    <property type="entry name" value="CYS_MET_METAB_PP"/>
    <property type="match status" value="1"/>
</dbReference>
<dbReference type="Proteomes" id="UP000602905">
    <property type="component" value="Unassembled WGS sequence"/>
</dbReference>
<organism evidence="7 8">
    <name type="scientific">Rhizoctonia solani</name>
    <dbReference type="NCBI Taxonomy" id="456999"/>
    <lineage>
        <taxon>Eukaryota</taxon>
        <taxon>Fungi</taxon>
        <taxon>Dikarya</taxon>
        <taxon>Basidiomycota</taxon>
        <taxon>Agaricomycotina</taxon>
        <taxon>Agaricomycetes</taxon>
        <taxon>Cantharellales</taxon>
        <taxon>Ceratobasidiaceae</taxon>
        <taxon>Rhizoctonia</taxon>
    </lineage>
</organism>
<proteinExistence type="inferred from homology"/>
<sequence>MSNYDFYKEPEFDTLQLHAGQTPDPATNARAVPIYASTSFVFNDSQHGADLFGLRALGNIYSRIGNPTQDVFEKRIAALEGGAAAVAAASGQAAQFMAISTIANAGDNIVSTSYLYGGTYNQFKVLLKKYGITVKFVKDDSPEAFAAAIDENTKAIYVESIGNPKYNIAPLPELAKVAHDHKLPLIVDNTFGAGGYYVKPIEHGADIVVHSATKWIGGHGTTIAGVIVDAGKFDWAASGRFPSFTEPSEGYHGLKFSETFGPLAFAVKLRVEILRDLGASLNPFGAFLLLQGLETLSLRAQRHADNALALAQWLEQHPAVSWVSYPGLPSHPSHANAKRLLRPNTYGGVLSFGVKGDASIGSAVVDKLKLASNLANVGDAKTLVIHPATTTHQQLTAEEQFASGVTPDLIRVSVGIEDISDIIADFSHAFAIAVSESARAQEKNPAGATHHAQL</sequence>
<evidence type="ECO:0000256" key="3">
    <source>
        <dbReference type="ARBA" id="ARBA00022679"/>
    </source>
</evidence>
<dbReference type="CDD" id="cd00614">
    <property type="entry name" value="CGS_like"/>
    <property type="match status" value="1"/>
</dbReference>
<dbReference type="GO" id="GO:0005737">
    <property type="term" value="C:cytoplasm"/>
    <property type="evidence" value="ECO:0007669"/>
    <property type="project" value="TreeGrafter"/>
</dbReference>